<feature type="compositionally biased region" description="Low complexity" evidence="4">
    <location>
        <begin position="659"/>
        <end position="668"/>
    </location>
</feature>
<dbReference type="PANTHER" id="PTHR10196">
    <property type="entry name" value="SUGAR KINASE"/>
    <property type="match status" value="1"/>
</dbReference>
<feature type="region of interest" description="Disordered" evidence="4">
    <location>
        <begin position="540"/>
        <end position="573"/>
    </location>
</feature>
<dbReference type="InterPro" id="IPR043129">
    <property type="entry name" value="ATPase_NBD"/>
</dbReference>
<dbReference type="GO" id="GO:0004856">
    <property type="term" value="F:D-xylulokinase activity"/>
    <property type="evidence" value="ECO:0007669"/>
    <property type="project" value="TreeGrafter"/>
</dbReference>
<comment type="caution">
    <text evidence="5">The sequence shown here is derived from an EMBL/GenBank/DDBJ whole genome shotgun (WGS) entry which is preliminary data.</text>
</comment>
<name>A0A5N5Q9K5_9AGAM</name>
<dbReference type="EMBL" id="SSOP01000536">
    <property type="protein sequence ID" value="KAB5588183.1"/>
    <property type="molecule type" value="Genomic_DNA"/>
</dbReference>
<evidence type="ECO:0000256" key="1">
    <source>
        <dbReference type="ARBA" id="ARBA00009156"/>
    </source>
</evidence>
<protein>
    <submittedName>
        <fullName evidence="5">Actin-like ATPase domain containing protein</fullName>
    </submittedName>
</protein>
<accession>A0A5N5Q9K5</accession>
<dbReference type="Proteomes" id="UP000383932">
    <property type="component" value="Unassembled WGS sequence"/>
</dbReference>
<sequence>MAHYLGLELGTENVRGTVVDEGLDVVFSATIEFDTELSEFQTRGGLFTAPGDVCTTSVEMWLKALDMLLGKLKTGVDLGRVRAVGGCAQHAAVWCTGAAKSHLSSLDPAKTLHAQLGTPSTLALVHTPVIQDTSTATQARAIETALGGPDALAQRLGTALPTTAAQAIKIREGNPDAWTHTSHVVLASAFLASLLIGDWAPATEAEAIATGFWNVERAKWDDDVLELVAGGNKTEGERLGGMLGAVCPAGTTTVGSVSPYFCQRYGFSPDTPVAPFTSDYLATYLSLSACLSSSPSQATPDAILAFGPTDVLMSPIPSSAPSPPPRSRHYTILPHPCTPKAHVSLLASRNGDVPRALVRDMYTKSWAAFDRLVSVVPPGGAIGLDDKLFSFWMLQPEGPPFEHVKGIFRFETGVKVNEFRDLRANPRCLLESQLFNLRVRHARMSALLSPQPNLPSATRPTSLLATSLSTTFDPYTPSALPTRILALGAAAGFASVASITADIFGARVLVPRSVISRGAPVTPLMTPTRGVGMNLGFPPANVTGGGSGTSTPGLAVPGQPPQQQQQPAADTRASLGAAYLARWSTLSSGTDFEDDVRTVIRKRAKLSGALGLGVPGVGGSFGYGRSGLGASVLVEEDEEEKEDEHDQDQDQDQERERTATSSTAPTSMSLHLSISAAQNMPLNPSQNPTTTSASVHALPTDEPDALLGLVKVAEGDMDAFSAYAALVPEWCRLEGMLVRGVV</sequence>
<proteinExistence type="inferred from homology"/>
<feature type="compositionally biased region" description="Acidic residues" evidence="4">
    <location>
        <begin position="635"/>
        <end position="651"/>
    </location>
</feature>
<comment type="similarity">
    <text evidence="1">Belongs to the FGGY kinase family.</text>
</comment>
<keyword evidence="2" id="KW-0808">Transferase</keyword>
<dbReference type="SUPFAM" id="SSF53067">
    <property type="entry name" value="Actin-like ATPase domain"/>
    <property type="match status" value="1"/>
</dbReference>
<gene>
    <name evidence="5" type="ORF">CTheo_8376</name>
</gene>
<evidence type="ECO:0000313" key="5">
    <source>
        <dbReference type="EMBL" id="KAB5588183.1"/>
    </source>
</evidence>
<evidence type="ECO:0000313" key="6">
    <source>
        <dbReference type="Proteomes" id="UP000383932"/>
    </source>
</evidence>
<keyword evidence="3" id="KW-0418">Kinase</keyword>
<dbReference type="GO" id="GO:0005997">
    <property type="term" value="P:xylulose metabolic process"/>
    <property type="evidence" value="ECO:0007669"/>
    <property type="project" value="TreeGrafter"/>
</dbReference>
<reference evidence="5 6" key="1">
    <citation type="journal article" date="2019" name="Fungal Biol. Biotechnol.">
        <title>Draft genome sequence of fastidious pathogen Ceratobasidium theobromae, which causes vascular-streak dieback in Theobroma cacao.</title>
        <authorList>
            <person name="Ali S.S."/>
            <person name="Asman A."/>
            <person name="Shao J."/>
            <person name="Firmansyah A.P."/>
            <person name="Susilo A.W."/>
            <person name="Rosmana A."/>
            <person name="McMahon P."/>
            <person name="Junaid M."/>
            <person name="Guest D."/>
            <person name="Kheng T.Y."/>
            <person name="Meinhardt L.W."/>
            <person name="Bailey B.A."/>
        </authorList>
    </citation>
    <scope>NUCLEOTIDE SEQUENCE [LARGE SCALE GENOMIC DNA]</scope>
    <source>
        <strain evidence="5 6">CT2</strain>
    </source>
</reference>
<dbReference type="OrthoDB" id="1728974at2759"/>
<dbReference type="AlphaFoldDB" id="A0A5N5Q9K5"/>
<dbReference type="Gene3D" id="3.30.420.40">
    <property type="match status" value="2"/>
</dbReference>
<evidence type="ECO:0000256" key="4">
    <source>
        <dbReference type="SAM" id="MobiDB-lite"/>
    </source>
</evidence>
<dbReference type="GO" id="GO:0005829">
    <property type="term" value="C:cytosol"/>
    <property type="evidence" value="ECO:0007669"/>
    <property type="project" value="TreeGrafter"/>
</dbReference>
<organism evidence="5 6">
    <name type="scientific">Ceratobasidium theobromae</name>
    <dbReference type="NCBI Taxonomy" id="1582974"/>
    <lineage>
        <taxon>Eukaryota</taxon>
        <taxon>Fungi</taxon>
        <taxon>Dikarya</taxon>
        <taxon>Basidiomycota</taxon>
        <taxon>Agaricomycotina</taxon>
        <taxon>Agaricomycetes</taxon>
        <taxon>Cantharellales</taxon>
        <taxon>Ceratobasidiaceae</taxon>
        <taxon>Ceratobasidium</taxon>
    </lineage>
</organism>
<keyword evidence="6" id="KW-1185">Reference proteome</keyword>
<evidence type="ECO:0000256" key="3">
    <source>
        <dbReference type="ARBA" id="ARBA00022777"/>
    </source>
</evidence>
<evidence type="ECO:0000256" key="2">
    <source>
        <dbReference type="ARBA" id="ARBA00022679"/>
    </source>
</evidence>
<dbReference type="PANTHER" id="PTHR10196:SF57">
    <property type="entry name" value="XYLULOSE KINASE"/>
    <property type="match status" value="1"/>
</dbReference>
<feature type="region of interest" description="Disordered" evidence="4">
    <location>
        <begin position="635"/>
        <end position="668"/>
    </location>
</feature>